<comment type="caution">
    <text evidence="1">The sequence shown here is derived from an EMBL/GenBank/DDBJ whole genome shotgun (WGS) entry which is preliminary data.</text>
</comment>
<evidence type="ECO:0000313" key="1">
    <source>
        <dbReference type="EMBL" id="KAI4457933.1"/>
    </source>
</evidence>
<accession>A0ACB9SRH7</accession>
<protein>
    <submittedName>
        <fullName evidence="1">Mitochondrial ribosome protein l39/prolyl-trna ligase family member</fullName>
    </submittedName>
</protein>
<organism evidence="1 2">
    <name type="scientific">Holotrichia oblita</name>
    <name type="common">Chafer beetle</name>
    <dbReference type="NCBI Taxonomy" id="644536"/>
    <lineage>
        <taxon>Eukaryota</taxon>
        <taxon>Metazoa</taxon>
        <taxon>Ecdysozoa</taxon>
        <taxon>Arthropoda</taxon>
        <taxon>Hexapoda</taxon>
        <taxon>Insecta</taxon>
        <taxon>Pterygota</taxon>
        <taxon>Neoptera</taxon>
        <taxon>Endopterygota</taxon>
        <taxon>Coleoptera</taxon>
        <taxon>Polyphaga</taxon>
        <taxon>Scarabaeiformia</taxon>
        <taxon>Scarabaeidae</taxon>
        <taxon>Melolonthinae</taxon>
        <taxon>Holotrichia</taxon>
    </lineage>
</organism>
<proteinExistence type="predicted"/>
<sequence>MNRLMLDLGIIKLASPGIFHLLPLGIRALEKLKSLIDKEMHKINAQRLALPALTPAKLWEKTELFTLTDRHKNLYILSPTHEEAITDLLASIAPLSYKNFPLRLYQITSKYRDEMKSRFGLMRGRQFLMKDLYTFDIDMENAEQTYSEIIKSYENILTKLGIGFSQVLAATGNIGGLISHEFHYTADVGEDKLLFCSNCNYKGNVEISGQDYCPQCKSTKIIVRNGIEVAHTFLLGDKYSKSLNATYLDRNGLIANLQMGCYGLGISRILGAAVEVLSLEQELRWPLVLAPYKVVIIAPKGGSKEEVLTSGLDQELYDNIDKLDGYTGNILLDDRNHLTIGKRYLEARRMGYPYIIVIGSKATETNPLYELNEILTNKQHFLDKNELLQHFRSIQ</sequence>
<gene>
    <name evidence="1" type="ORF">MML48_7g00009069</name>
</gene>
<reference evidence="1" key="1">
    <citation type="submission" date="2022-04" db="EMBL/GenBank/DDBJ databases">
        <title>Chromosome-scale genome assembly of Holotrichia oblita Faldermann.</title>
        <authorList>
            <person name="Rongchong L."/>
        </authorList>
    </citation>
    <scope>NUCLEOTIDE SEQUENCE</scope>
    <source>
        <strain evidence="1">81SQS9</strain>
    </source>
</reference>
<evidence type="ECO:0000313" key="2">
    <source>
        <dbReference type="Proteomes" id="UP001056778"/>
    </source>
</evidence>
<dbReference type="EMBL" id="CM043021">
    <property type="protein sequence ID" value="KAI4457933.1"/>
    <property type="molecule type" value="Genomic_DNA"/>
</dbReference>
<dbReference type="Proteomes" id="UP001056778">
    <property type="component" value="Chromosome 7"/>
</dbReference>
<name>A0ACB9SRH7_HOLOL</name>
<keyword evidence="1" id="KW-0436">Ligase</keyword>
<keyword evidence="2" id="KW-1185">Reference proteome</keyword>